<name>A0A9D2VXL9_9FIRM</name>
<protein>
    <submittedName>
        <fullName evidence="1">Uncharacterized protein</fullName>
    </submittedName>
</protein>
<dbReference type="AlphaFoldDB" id="A0A9D2VXL9"/>
<dbReference type="Proteomes" id="UP000813420">
    <property type="component" value="Unassembled WGS sequence"/>
</dbReference>
<comment type="caution">
    <text evidence="1">The sequence shown here is derived from an EMBL/GenBank/DDBJ whole genome shotgun (WGS) entry which is preliminary data.</text>
</comment>
<accession>A0A9D2VXL9</accession>
<dbReference type="EMBL" id="DYXE01000048">
    <property type="protein sequence ID" value="HJH49613.1"/>
    <property type="molecule type" value="Genomic_DNA"/>
</dbReference>
<reference evidence="1" key="2">
    <citation type="submission" date="2021-09" db="EMBL/GenBank/DDBJ databases">
        <authorList>
            <person name="Gilroy R."/>
        </authorList>
    </citation>
    <scope>NUCLEOTIDE SEQUENCE</scope>
    <source>
        <strain evidence="1">USAMLcec4-12693</strain>
    </source>
</reference>
<evidence type="ECO:0000313" key="1">
    <source>
        <dbReference type="EMBL" id="HJH49613.1"/>
    </source>
</evidence>
<sequence>MAAAVKNYAYEVPAKDGKKIMAEQPVSKAFLEDCKKVAQKYRKKK</sequence>
<proteinExistence type="predicted"/>
<dbReference type="RefSeq" id="WP_277271868.1">
    <property type="nucleotide sequence ID" value="NZ_DYXE01000048.1"/>
</dbReference>
<reference evidence="1" key="1">
    <citation type="journal article" date="2021" name="PeerJ">
        <title>Extensive microbial diversity within the chicken gut microbiome revealed by metagenomics and culture.</title>
        <authorList>
            <person name="Gilroy R."/>
            <person name="Ravi A."/>
            <person name="Getino M."/>
            <person name="Pursley I."/>
            <person name="Horton D.L."/>
            <person name="Alikhan N.F."/>
            <person name="Baker D."/>
            <person name="Gharbi K."/>
            <person name="Hall N."/>
            <person name="Watson M."/>
            <person name="Adriaenssens E.M."/>
            <person name="Foster-Nyarko E."/>
            <person name="Jarju S."/>
            <person name="Secka A."/>
            <person name="Antonio M."/>
            <person name="Oren A."/>
            <person name="Chaudhuri R.R."/>
            <person name="La Ragione R."/>
            <person name="Hildebrand F."/>
            <person name="Pallen M.J."/>
        </authorList>
    </citation>
    <scope>NUCLEOTIDE SEQUENCE</scope>
    <source>
        <strain evidence="1">USAMLcec4-12693</strain>
    </source>
</reference>
<evidence type="ECO:0000313" key="2">
    <source>
        <dbReference type="Proteomes" id="UP000813420"/>
    </source>
</evidence>
<organism evidence="1 2">
    <name type="scientific">Merdimonas faecis</name>
    <dbReference type="NCBI Taxonomy" id="1653435"/>
    <lineage>
        <taxon>Bacteria</taxon>
        <taxon>Bacillati</taxon>
        <taxon>Bacillota</taxon>
        <taxon>Clostridia</taxon>
        <taxon>Lachnospirales</taxon>
        <taxon>Lachnospiraceae</taxon>
        <taxon>Merdimonas</taxon>
    </lineage>
</organism>
<gene>
    <name evidence="1" type="ORF">K8V39_05050</name>
</gene>